<dbReference type="EMBL" id="CAJNOM010005710">
    <property type="protein sequence ID" value="CAF1665628.1"/>
    <property type="molecule type" value="Genomic_DNA"/>
</dbReference>
<comment type="caution">
    <text evidence="3">The sequence shown here is derived from an EMBL/GenBank/DDBJ whole genome shotgun (WGS) entry which is preliminary data.</text>
</comment>
<protein>
    <submittedName>
        <fullName evidence="3">Uncharacterized protein</fullName>
    </submittedName>
</protein>
<dbReference type="PANTHER" id="PTHR31640">
    <property type="entry name" value="TRANSMEMBRANE PROTEIN KIAA1109"/>
    <property type="match status" value="1"/>
</dbReference>
<organism evidence="3 4">
    <name type="scientific">Adineta steineri</name>
    <dbReference type="NCBI Taxonomy" id="433720"/>
    <lineage>
        <taxon>Eukaryota</taxon>
        <taxon>Metazoa</taxon>
        <taxon>Spiralia</taxon>
        <taxon>Gnathifera</taxon>
        <taxon>Rotifera</taxon>
        <taxon>Eurotatoria</taxon>
        <taxon>Bdelloidea</taxon>
        <taxon>Adinetida</taxon>
        <taxon>Adinetidae</taxon>
        <taxon>Adineta</taxon>
    </lineage>
</organism>
<dbReference type="GO" id="GO:0048488">
    <property type="term" value="P:synaptic vesicle endocytosis"/>
    <property type="evidence" value="ECO:0007669"/>
    <property type="project" value="TreeGrafter"/>
</dbReference>
<dbReference type="GO" id="GO:0098793">
    <property type="term" value="C:presynapse"/>
    <property type="evidence" value="ECO:0007669"/>
    <property type="project" value="GOC"/>
</dbReference>
<sequence length="316" mass="35801">MEIILGKISARLTTIQLEETLGFVKKLCLQIMKDEYTLVCSPYIDKAKWIEKLKYDVLRFSLDSVDLNLIEVENAVNIQIAPIRLYRCSTHTSLCNESLTLKVGTIHIRQLLRLYTGSCEQSSFGRSLFHSDLHVLHSHFIFEHVNRFHDELDDEDIFYPFDFCGQQKQSNEQHQNRNDSPIRFVIERNEHKRSSSSSSSIPLNNINIVSSLSPQTVGSDDYLTPNEHLSLTSASQTSFNSTLNNTNNIMESSSTSSLTMMQQQSSTLSSPLHSDLNLFLTSIGNKQNLSTNSSRSSSIDSLIALQKNTSKTTRKK</sequence>
<feature type="region of interest" description="Disordered" evidence="1">
    <location>
        <begin position="242"/>
        <end position="267"/>
    </location>
</feature>
<dbReference type="InterPro" id="IPR033616">
    <property type="entry name" value="BLTP1"/>
</dbReference>
<evidence type="ECO:0000313" key="2">
    <source>
        <dbReference type="EMBL" id="CAF1563267.1"/>
    </source>
</evidence>
<dbReference type="EMBL" id="CAJNOI010005305">
    <property type="protein sequence ID" value="CAF1563267.1"/>
    <property type="molecule type" value="Genomic_DNA"/>
</dbReference>
<dbReference type="OrthoDB" id="10051416at2759"/>
<dbReference type="PANTHER" id="PTHR31640:SF1">
    <property type="entry name" value="BRIDGE-LIKE LIPID TRANSFER PROTEIN FAMILY MEMBER 1"/>
    <property type="match status" value="1"/>
</dbReference>
<evidence type="ECO:0000313" key="4">
    <source>
        <dbReference type="Proteomes" id="UP000663832"/>
    </source>
</evidence>
<dbReference type="Proteomes" id="UP000663877">
    <property type="component" value="Unassembled WGS sequence"/>
</dbReference>
<keyword evidence="4" id="KW-1185">Reference proteome</keyword>
<evidence type="ECO:0000313" key="3">
    <source>
        <dbReference type="EMBL" id="CAF1665628.1"/>
    </source>
</evidence>
<evidence type="ECO:0000256" key="1">
    <source>
        <dbReference type="SAM" id="MobiDB-lite"/>
    </source>
</evidence>
<reference evidence="3" key="1">
    <citation type="submission" date="2021-02" db="EMBL/GenBank/DDBJ databases">
        <authorList>
            <person name="Nowell W R."/>
        </authorList>
    </citation>
    <scope>NUCLEOTIDE SEQUENCE</scope>
</reference>
<name>A0A816FTZ5_9BILA</name>
<dbReference type="AlphaFoldDB" id="A0A816FTZ5"/>
<gene>
    <name evidence="2" type="ORF">BJG266_LOCUS47128</name>
    <name evidence="3" type="ORF">QVE165_LOCUS64164</name>
</gene>
<proteinExistence type="predicted"/>
<dbReference type="Proteomes" id="UP000663832">
    <property type="component" value="Unassembled WGS sequence"/>
</dbReference>
<accession>A0A816FTZ5</accession>